<evidence type="ECO:0008006" key="6">
    <source>
        <dbReference type="Google" id="ProtNLM"/>
    </source>
</evidence>
<dbReference type="GO" id="GO:0005634">
    <property type="term" value="C:nucleus"/>
    <property type="evidence" value="ECO:0007669"/>
    <property type="project" value="UniProtKB-SubCell"/>
</dbReference>
<dbReference type="GO" id="GO:0000785">
    <property type="term" value="C:chromatin"/>
    <property type="evidence" value="ECO:0007669"/>
    <property type="project" value="TreeGrafter"/>
</dbReference>
<dbReference type="OrthoDB" id="62853at2759"/>
<dbReference type="CDD" id="cd20404">
    <property type="entry name" value="Tudor_Agenet_AtEML-like"/>
    <property type="match status" value="1"/>
</dbReference>
<keyword evidence="2" id="KW-0539">Nucleus</keyword>
<dbReference type="Gene3D" id="2.30.30.140">
    <property type="match status" value="2"/>
</dbReference>
<dbReference type="EMBL" id="CAJHUC010001089">
    <property type="protein sequence ID" value="CAD7699682.1"/>
    <property type="molecule type" value="Genomic_DNA"/>
</dbReference>
<dbReference type="AlphaFoldDB" id="A0A8S1IWX2"/>
<organism evidence="4 5">
    <name type="scientific">Ostreobium quekettii</name>
    <dbReference type="NCBI Taxonomy" id="121088"/>
    <lineage>
        <taxon>Eukaryota</taxon>
        <taxon>Viridiplantae</taxon>
        <taxon>Chlorophyta</taxon>
        <taxon>core chlorophytes</taxon>
        <taxon>Ulvophyceae</taxon>
        <taxon>TCBD clade</taxon>
        <taxon>Bryopsidales</taxon>
        <taxon>Ostreobineae</taxon>
        <taxon>Ostreobiaceae</taxon>
        <taxon>Ostreobium</taxon>
    </lineage>
</organism>
<dbReference type="Proteomes" id="UP000708148">
    <property type="component" value="Unassembled WGS sequence"/>
</dbReference>
<proteinExistence type="predicted"/>
<reference evidence="4" key="1">
    <citation type="submission" date="2020-12" db="EMBL/GenBank/DDBJ databases">
        <authorList>
            <person name="Iha C."/>
        </authorList>
    </citation>
    <scope>NUCLEOTIDE SEQUENCE</scope>
</reference>
<keyword evidence="5" id="KW-1185">Reference proteome</keyword>
<evidence type="ECO:0000313" key="5">
    <source>
        <dbReference type="Proteomes" id="UP000708148"/>
    </source>
</evidence>
<feature type="region of interest" description="Disordered" evidence="3">
    <location>
        <begin position="454"/>
        <end position="479"/>
    </location>
</feature>
<sequence>MAKSREEVNNILEQDEANSGLSSGSESVEVSHEAGDEMHTRKCEKYGCADMGSGTWPRAAWYCKGAGRHAITGLSDAPVKYPLAVLGDFVSEVGCLPGKHVINTYIMRLREQGWNVEEIVKKATRCGMSFAHEVANVVRLQGLPGDSESISDLVWGRCPIAGTWWPAEKLDPFRMPKGRTLPIDALLKLTPHERTHWLPRDTWESVGHHAGEADNSLFGTTTMPRYPAEEDAGESVCVYAQETPVQGDSCRVLVVFFGDKSHLWLPSCELLPFEKHLDEITKEAKELQKAGLLRQPALFDQALEQAKTWLAVKKQSKGKKFQCSSALASRAAEMAAAANKRPRCGSCEACLNQCSGRRRRCLHVRAMAAAEAGHTGAQLAVMGIRAIGAKVKVWWPLDEAWYRGQVTDYDRINLRHTLSYDDGDVEIIPLWAPNQQVQVISRPKDWPREAKKLLSKKKNRQRNAATHKSNAQGSHQQATQLETARAANIDRNRAKLQDLMARDEKCDTMQSAKSTKTVATKKRKMEVLTPSTPTPMCRLTRAAHRRQLPEADTALWS</sequence>
<gene>
    <name evidence="4" type="ORF">OSTQU699_LOCUS5041</name>
</gene>
<evidence type="ECO:0000313" key="4">
    <source>
        <dbReference type="EMBL" id="CAD7699682.1"/>
    </source>
</evidence>
<dbReference type="PANTHER" id="PTHR12663">
    <property type="entry name" value="ANDROGEN INDUCED INHIBITOR OF PROLIFERATION AS3 / PDS5-RELATED"/>
    <property type="match status" value="1"/>
</dbReference>
<dbReference type="GO" id="GO:0006281">
    <property type="term" value="P:DNA repair"/>
    <property type="evidence" value="ECO:0007669"/>
    <property type="project" value="TreeGrafter"/>
</dbReference>
<dbReference type="SUPFAM" id="SSF63748">
    <property type="entry name" value="Tudor/PWWP/MBT"/>
    <property type="match status" value="2"/>
</dbReference>
<dbReference type="PANTHER" id="PTHR12663:SF0">
    <property type="entry name" value="PRECOCIOUS DISSOCIATION OF SISTERS 5, ISOFORM A"/>
    <property type="match status" value="1"/>
</dbReference>
<dbReference type="CDD" id="cd05162">
    <property type="entry name" value="PWWP"/>
    <property type="match status" value="1"/>
</dbReference>
<evidence type="ECO:0000256" key="3">
    <source>
        <dbReference type="SAM" id="MobiDB-lite"/>
    </source>
</evidence>
<feature type="compositionally biased region" description="Low complexity" evidence="3">
    <location>
        <begin position="19"/>
        <end position="28"/>
    </location>
</feature>
<protein>
    <recommendedName>
        <fullName evidence="6">PWWP domain-containing protein</fullName>
    </recommendedName>
</protein>
<feature type="compositionally biased region" description="Polar residues" evidence="3">
    <location>
        <begin position="462"/>
        <end position="479"/>
    </location>
</feature>
<comment type="subcellular location">
    <subcellularLocation>
        <location evidence="1">Nucleus</location>
    </subcellularLocation>
</comment>
<evidence type="ECO:0000256" key="1">
    <source>
        <dbReference type="ARBA" id="ARBA00004123"/>
    </source>
</evidence>
<accession>A0A8S1IWX2</accession>
<dbReference type="GO" id="GO:0007064">
    <property type="term" value="P:mitotic sister chromatid cohesion"/>
    <property type="evidence" value="ECO:0007669"/>
    <property type="project" value="InterPro"/>
</dbReference>
<name>A0A8S1IWX2_9CHLO</name>
<dbReference type="InterPro" id="IPR039776">
    <property type="entry name" value="Pds5"/>
</dbReference>
<evidence type="ECO:0000256" key="2">
    <source>
        <dbReference type="ARBA" id="ARBA00023242"/>
    </source>
</evidence>
<feature type="region of interest" description="Disordered" evidence="3">
    <location>
        <begin position="503"/>
        <end position="523"/>
    </location>
</feature>
<feature type="region of interest" description="Disordered" evidence="3">
    <location>
        <begin position="1"/>
        <end position="36"/>
    </location>
</feature>
<comment type="caution">
    <text evidence="4">The sequence shown here is derived from an EMBL/GenBank/DDBJ whole genome shotgun (WGS) entry which is preliminary data.</text>
</comment>